<comment type="caution">
    <text evidence="8">The sequence shown here is derived from an EMBL/GenBank/DDBJ whole genome shotgun (WGS) entry which is preliminary data.</text>
</comment>
<dbReference type="InterPro" id="IPR023827">
    <property type="entry name" value="Peptidase_S8_Asp-AS"/>
</dbReference>
<evidence type="ECO:0000256" key="2">
    <source>
        <dbReference type="ARBA" id="ARBA00022670"/>
    </source>
</evidence>
<keyword evidence="9" id="KW-1185">Reference proteome</keyword>
<dbReference type="Pfam" id="PF00082">
    <property type="entry name" value="Peptidase_S8"/>
    <property type="match status" value="1"/>
</dbReference>
<reference evidence="9" key="1">
    <citation type="journal article" date="2019" name="Int. J. Syst. Evol. Microbiol.">
        <title>The Global Catalogue of Microorganisms (GCM) 10K type strain sequencing project: providing services to taxonomists for standard genome sequencing and annotation.</title>
        <authorList>
            <consortium name="The Broad Institute Genomics Platform"/>
            <consortium name="The Broad Institute Genome Sequencing Center for Infectious Disease"/>
            <person name="Wu L."/>
            <person name="Ma J."/>
        </authorList>
    </citation>
    <scope>NUCLEOTIDE SEQUENCE [LARGE SCALE GENOMIC DNA]</scope>
    <source>
        <strain evidence="9">NBRC 100033</strain>
    </source>
</reference>
<feature type="active site" description="Charge relay system" evidence="5">
    <location>
        <position position="165"/>
    </location>
</feature>
<gene>
    <name evidence="8" type="ORF">GCM10007878_18110</name>
</gene>
<proteinExistence type="inferred from homology"/>
<dbReference type="InterPro" id="IPR036852">
    <property type="entry name" value="Peptidase_S8/S53_dom_sf"/>
</dbReference>
<dbReference type="InterPro" id="IPR023828">
    <property type="entry name" value="Peptidase_S8_Ser-AS"/>
</dbReference>
<dbReference type="PROSITE" id="PS00136">
    <property type="entry name" value="SUBTILASE_ASP"/>
    <property type="match status" value="1"/>
</dbReference>
<evidence type="ECO:0000256" key="4">
    <source>
        <dbReference type="ARBA" id="ARBA00022825"/>
    </source>
</evidence>
<keyword evidence="2 5" id="KW-0645">Protease</keyword>
<dbReference type="PROSITE" id="PS00137">
    <property type="entry name" value="SUBTILASE_HIS"/>
    <property type="match status" value="1"/>
</dbReference>
<dbReference type="EMBL" id="BSOR01000029">
    <property type="protein sequence ID" value="GLR64373.1"/>
    <property type="molecule type" value="Genomic_DNA"/>
</dbReference>
<evidence type="ECO:0000256" key="5">
    <source>
        <dbReference type="PROSITE-ProRule" id="PRU01240"/>
    </source>
</evidence>
<feature type="active site" description="Charge relay system" evidence="5">
    <location>
        <position position="337"/>
    </location>
</feature>
<dbReference type="InterPro" id="IPR000209">
    <property type="entry name" value="Peptidase_S8/S53_dom"/>
</dbReference>
<dbReference type="PANTHER" id="PTHR43806">
    <property type="entry name" value="PEPTIDASE S8"/>
    <property type="match status" value="1"/>
</dbReference>
<feature type="active site" description="Charge relay system" evidence="5">
    <location>
        <position position="131"/>
    </location>
</feature>
<evidence type="ECO:0000313" key="9">
    <source>
        <dbReference type="Proteomes" id="UP001156682"/>
    </source>
</evidence>
<dbReference type="PROSITE" id="PS51892">
    <property type="entry name" value="SUBTILASE"/>
    <property type="match status" value="1"/>
</dbReference>
<evidence type="ECO:0000259" key="7">
    <source>
        <dbReference type="Pfam" id="PF00082"/>
    </source>
</evidence>
<dbReference type="Gene3D" id="3.40.50.200">
    <property type="entry name" value="Peptidase S8/S53 domain"/>
    <property type="match status" value="1"/>
</dbReference>
<dbReference type="NCBIfam" id="NF041770">
    <property type="entry name" value="CFI_box_CTERM"/>
    <property type="match status" value="1"/>
</dbReference>
<name>A0ABQ5ZYJ0_9GAMM</name>
<dbReference type="PANTHER" id="PTHR43806:SF11">
    <property type="entry name" value="CEREVISIN-RELATED"/>
    <property type="match status" value="1"/>
</dbReference>
<comment type="similarity">
    <text evidence="1 5 6">Belongs to the peptidase S8 family.</text>
</comment>
<evidence type="ECO:0000256" key="6">
    <source>
        <dbReference type="RuleBase" id="RU003355"/>
    </source>
</evidence>
<dbReference type="InterPro" id="IPR015500">
    <property type="entry name" value="Peptidase_S8_subtilisin-rel"/>
</dbReference>
<keyword evidence="4 5" id="KW-0720">Serine protease</keyword>
<sequence length="700" mass="77502">MRIWLFVLLLLPFNSLFAEGVIVTWKKGYSQQSLELPQTSTQKSTLVFGKKIFNTKTKEIYLYQVPNRQQRLKLIQKLMLKPNVISVELDAAVEIQADSQLPAHFQQLDLVTINEYVEQYACHDIPIAVLDTGIASNHSTLQFINFISHKNYIDNTASAEDDNGHGTHVAGLIGASRQQLNDPSEVVAGLCYSASLHNYKVIEQDGFGSVSGVIEALESILDSGREAIPLINLSLTTNSSFSLRTAINELGKQGQFVVVAAGNSGLQLDTSPSYPAAYSKDFSNVISVANVNSGGFLADSSNFGYQLVDFSAPGEKLLSTWLMTDTEDGYAVSSGTSMSTPLVTATLAALMQKYQHFNLPPEAFRAAIINSLNYSDALQGKLKYAGILSTGNSLSLTPEQLFKPAWFNYKWQEDVDAIYISGYKMDEVVGVNFHNLKDLKPVKELAFSYKPEMEAVLVILPESWRDGSLEFITDSHELKPLDFTLMVANSLPEKSGYCVGSHCEVKWENLSLAITRLDGNNQPWFLSTQQYQDQTALVISGSNLSGIWDLKFSGAPRLQVLGMQAVNALGEVKELTTANGYLVHSETNVSWLVEEPEKWSSLAAPLQQLWLLPQVSTSAEISSSSNSCYIASQVYGDVYAPEVMVLRQFRDDVLMHSELGKKLTAFYYKHSPALALWIADKPKLQGLVRWCLDFLVKILR</sequence>
<evidence type="ECO:0000256" key="1">
    <source>
        <dbReference type="ARBA" id="ARBA00011073"/>
    </source>
</evidence>
<dbReference type="SUPFAM" id="SSF52743">
    <property type="entry name" value="Subtilisin-like"/>
    <property type="match status" value="1"/>
</dbReference>
<dbReference type="Proteomes" id="UP001156682">
    <property type="component" value="Unassembled WGS sequence"/>
</dbReference>
<feature type="domain" description="Peptidase S8/S53" evidence="7">
    <location>
        <begin position="125"/>
        <end position="372"/>
    </location>
</feature>
<evidence type="ECO:0000313" key="8">
    <source>
        <dbReference type="EMBL" id="GLR64373.1"/>
    </source>
</evidence>
<dbReference type="InterPro" id="IPR049886">
    <property type="entry name" value="CFI_box_CTERM_dom"/>
</dbReference>
<protein>
    <recommendedName>
        <fullName evidence="7">Peptidase S8/S53 domain-containing protein</fullName>
    </recommendedName>
</protein>
<dbReference type="RefSeq" id="WP_027850469.1">
    <property type="nucleotide sequence ID" value="NZ_BSOR01000029.1"/>
</dbReference>
<organism evidence="8 9">
    <name type="scientific">Marinospirillum insulare</name>
    <dbReference type="NCBI Taxonomy" id="217169"/>
    <lineage>
        <taxon>Bacteria</taxon>
        <taxon>Pseudomonadati</taxon>
        <taxon>Pseudomonadota</taxon>
        <taxon>Gammaproteobacteria</taxon>
        <taxon>Oceanospirillales</taxon>
        <taxon>Oceanospirillaceae</taxon>
        <taxon>Marinospirillum</taxon>
    </lineage>
</organism>
<dbReference type="PRINTS" id="PR00723">
    <property type="entry name" value="SUBTILISIN"/>
</dbReference>
<dbReference type="InterPro" id="IPR022398">
    <property type="entry name" value="Peptidase_S8_His-AS"/>
</dbReference>
<dbReference type="PROSITE" id="PS00138">
    <property type="entry name" value="SUBTILASE_SER"/>
    <property type="match status" value="1"/>
</dbReference>
<accession>A0ABQ5ZYJ0</accession>
<evidence type="ECO:0000256" key="3">
    <source>
        <dbReference type="ARBA" id="ARBA00022801"/>
    </source>
</evidence>
<dbReference type="InterPro" id="IPR050131">
    <property type="entry name" value="Peptidase_S8_subtilisin-like"/>
</dbReference>
<keyword evidence="3 5" id="KW-0378">Hydrolase</keyword>